<proteinExistence type="predicted"/>
<reference evidence="2" key="1">
    <citation type="journal article" date="2019" name="Environ. Microbiol.">
        <title>Fungal ecological strategies reflected in gene transcription - a case study of two litter decomposers.</title>
        <authorList>
            <person name="Barbi F."/>
            <person name="Kohler A."/>
            <person name="Barry K."/>
            <person name="Baskaran P."/>
            <person name="Daum C."/>
            <person name="Fauchery L."/>
            <person name="Ihrmark K."/>
            <person name="Kuo A."/>
            <person name="LaButti K."/>
            <person name="Lipzen A."/>
            <person name="Morin E."/>
            <person name="Grigoriev I.V."/>
            <person name="Henrissat B."/>
            <person name="Lindahl B."/>
            <person name="Martin F."/>
        </authorList>
    </citation>
    <scope>NUCLEOTIDE SEQUENCE</scope>
    <source>
        <strain evidence="2">JB14</strain>
    </source>
</reference>
<evidence type="ECO:0000256" key="1">
    <source>
        <dbReference type="SAM" id="MobiDB-lite"/>
    </source>
</evidence>
<evidence type="ECO:0000313" key="2">
    <source>
        <dbReference type="EMBL" id="KAE9387260.1"/>
    </source>
</evidence>
<dbReference type="Proteomes" id="UP000799118">
    <property type="component" value="Unassembled WGS sequence"/>
</dbReference>
<dbReference type="AlphaFoldDB" id="A0A6A4GPP1"/>
<evidence type="ECO:0000313" key="3">
    <source>
        <dbReference type="Proteomes" id="UP000799118"/>
    </source>
</evidence>
<dbReference type="OrthoDB" id="3241874at2759"/>
<dbReference type="EMBL" id="ML769812">
    <property type="protein sequence ID" value="KAE9387260.1"/>
    <property type="molecule type" value="Genomic_DNA"/>
</dbReference>
<accession>A0A6A4GPP1</accession>
<feature type="region of interest" description="Disordered" evidence="1">
    <location>
        <begin position="89"/>
        <end position="119"/>
    </location>
</feature>
<gene>
    <name evidence="2" type="ORF">BT96DRAFT_1005284</name>
</gene>
<sequence length="119" mass="13413">MQNVPIFCQLCPGNTLVSKPVIWHYNYMQHVRIAHPSYACPEIPVDGQVQTWFPHTVWTDMEITAEEQKAARTPETSRIPFFTECEPASVTDSVDSGLGRKQTKKASIPKGNTLKKPKT</sequence>
<protein>
    <submittedName>
        <fullName evidence="2">Uncharacterized protein</fullName>
    </submittedName>
</protein>
<name>A0A6A4GPP1_9AGAR</name>
<organism evidence="2 3">
    <name type="scientific">Gymnopus androsaceus JB14</name>
    <dbReference type="NCBI Taxonomy" id="1447944"/>
    <lineage>
        <taxon>Eukaryota</taxon>
        <taxon>Fungi</taxon>
        <taxon>Dikarya</taxon>
        <taxon>Basidiomycota</taxon>
        <taxon>Agaricomycotina</taxon>
        <taxon>Agaricomycetes</taxon>
        <taxon>Agaricomycetidae</taxon>
        <taxon>Agaricales</taxon>
        <taxon>Marasmiineae</taxon>
        <taxon>Omphalotaceae</taxon>
        <taxon>Gymnopus</taxon>
    </lineage>
</organism>
<keyword evidence="3" id="KW-1185">Reference proteome</keyword>